<feature type="compositionally biased region" description="Pro residues" evidence="1">
    <location>
        <begin position="176"/>
        <end position="187"/>
    </location>
</feature>
<keyword evidence="3" id="KW-1185">Reference proteome</keyword>
<comment type="caution">
    <text evidence="2">The sequence shown here is derived from an EMBL/GenBank/DDBJ whole genome shotgun (WGS) entry which is preliminary data.</text>
</comment>
<evidence type="ECO:0000313" key="3">
    <source>
        <dbReference type="Proteomes" id="UP001059596"/>
    </source>
</evidence>
<accession>A0A9P9YPU9</accession>
<protein>
    <submittedName>
        <fullName evidence="2">Uncharacterized protein</fullName>
    </submittedName>
</protein>
<reference evidence="2" key="1">
    <citation type="journal article" date="2023" name="Genome Biol. Evol.">
        <title>Long-read-based Genome Assembly of Drosophila gunungcola Reveals Fewer Chemosensory Genes in Flower-breeding Species.</title>
        <authorList>
            <person name="Negi A."/>
            <person name="Liao B.Y."/>
            <person name="Yeh S.D."/>
        </authorList>
    </citation>
    <scope>NUCLEOTIDE SEQUENCE</scope>
    <source>
        <strain evidence="2">Sukarami</strain>
    </source>
</reference>
<feature type="compositionally biased region" description="Polar residues" evidence="1">
    <location>
        <begin position="202"/>
        <end position="211"/>
    </location>
</feature>
<organism evidence="2 3">
    <name type="scientific">Drosophila gunungcola</name>
    <name type="common">fruit fly</name>
    <dbReference type="NCBI Taxonomy" id="103775"/>
    <lineage>
        <taxon>Eukaryota</taxon>
        <taxon>Metazoa</taxon>
        <taxon>Ecdysozoa</taxon>
        <taxon>Arthropoda</taxon>
        <taxon>Hexapoda</taxon>
        <taxon>Insecta</taxon>
        <taxon>Pterygota</taxon>
        <taxon>Neoptera</taxon>
        <taxon>Endopterygota</taxon>
        <taxon>Diptera</taxon>
        <taxon>Brachycera</taxon>
        <taxon>Muscomorpha</taxon>
        <taxon>Ephydroidea</taxon>
        <taxon>Drosophilidae</taxon>
        <taxon>Drosophila</taxon>
        <taxon>Sophophora</taxon>
    </lineage>
</organism>
<name>A0A9P9YPU9_9MUSC</name>
<dbReference type="AlphaFoldDB" id="A0A9P9YPU9"/>
<evidence type="ECO:0000256" key="1">
    <source>
        <dbReference type="SAM" id="MobiDB-lite"/>
    </source>
</evidence>
<proteinExistence type="predicted"/>
<gene>
    <name evidence="2" type="ORF">M5D96_006638</name>
</gene>
<dbReference type="EMBL" id="JAMKOV010000004">
    <property type="protein sequence ID" value="KAI8040695.1"/>
    <property type="molecule type" value="Genomic_DNA"/>
</dbReference>
<dbReference type="Proteomes" id="UP001059596">
    <property type="component" value="Unassembled WGS sequence"/>
</dbReference>
<feature type="region of interest" description="Disordered" evidence="1">
    <location>
        <begin position="168"/>
        <end position="211"/>
    </location>
</feature>
<evidence type="ECO:0000313" key="2">
    <source>
        <dbReference type="EMBL" id="KAI8040695.1"/>
    </source>
</evidence>
<sequence length="366" mass="41533">MAKWMKVFERTPIDQKLARNSLMLLMHGHLKDFGSLKEPFANVLNCSRNLNEILDEYRAKEKPRLEAGKSSTPSRNVSFKRTTSHILRTRKLEPIQEVSEPNSSSFGSLVTVIRKGNSHPNSSQESSETCMKCVQETKIQNQVTRRSSAVNNLKNCFEEMAERLRNSSDGEYVAPSPKPRNPPPVPPRNNRSCREDCPASIHRQTGGQSPPTIFFEDKTVALKWHRHKMLVCRRNTWRRYRQSVLVKKPSPTKADLLQMSHQLELQEELQRERMVHLAKIIELCKTHCSGVIRPDLALLAVLSQAKPQLLVTTPVSYATGAGGAWLAPSSAAYYPAYASYPAYAAYAYAPVYGAYATYPYYSYLRR</sequence>